<feature type="region of interest" description="Disordered" evidence="1">
    <location>
        <begin position="268"/>
        <end position="292"/>
    </location>
</feature>
<evidence type="ECO:0000256" key="2">
    <source>
        <dbReference type="SAM" id="Phobius"/>
    </source>
</evidence>
<protein>
    <submittedName>
        <fullName evidence="3">Uncharacterized protein</fullName>
    </submittedName>
</protein>
<reference evidence="3 4" key="1">
    <citation type="submission" date="2013-08" db="EMBL/GenBank/DDBJ databases">
        <authorList>
            <person name="Weinstock G."/>
            <person name="Sodergren E."/>
            <person name="Wylie T."/>
            <person name="Fulton L."/>
            <person name="Fulton R."/>
            <person name="Fronick C."/>
            <person name="O'Laughlin M."/>
            <person name="Godfrey J."/>
            <person name="Miner T."/>
            <person name="Herter B."/>
            <person name="Appelbaum E."/>
            <person name="Cordes M."/>
            <person name="Lek S."/>
            <person name="Wollam A."/>
            <person name="Pepin K.H."/>
            <person name="Palsikar V.B."/>
            <person name="Mitreva M."/>
            <person name="Wilson R.K."/>
        </authorList>
    </citation>
    <scope>NUCLEOTIDE SEQUENCE [LARGE SCALE GENOMIC DNA]</scope>
    <source>
        <strain evidence="3 4">F0542</strain>
    </source>
</reference>
<keyword evidence="2" id="KW-0472">Membrane</keyword>
<organism evidence="3 4">
    <name type="scientific">Actinomyces johnsonii F0542</name>
    <dbReference type="NCBI Taxonomy" id="1321818"/>
    <lineage>
        <taxon>Bacteria</taxon>
        <taxon>Bacillati</taxon>
        <taxon>Actinomycetota</taxon>
        <taxon>Actinomycetes</taxon>
        <taxon>Actinomycetales</taxon>
        <taxon>Actinomycetaceae</taxon>
        <taxon>Actinomyces</taxon>
    </lineage>
</organism>
<feature type="transmembrane region" description="Helical" evidence="2">
    <location>
        <begin position="6"/>
        <end position="26"/>
    </location>
</feature>
<sequence>MLNTAANWATIVSTIFGLSSIYYGIWRAIKGYFLPKGLRLLLEPTTDNEGFCVHITNFGSIDHHIATIGSMPAKIRPLRSILTKRFSSKRNLRESLSTRTASAVVNKNCEPGRNLYFVVPQPLPSCNRLPAYKLEGRDAIRKRYYEWVDKNRPGGPLPLVPYALLGDGSVVLGKKTRINRRKQLLTIEPVCKCGHHITQHVAYQRKRLAPTMTTYRRCEKCWCPWFRQSDKQSDANKIISSTIALKAATFPHKSRIIEESVIGEAVEDIAKTDSPPTHNASSGQSATDLKES</sequence>
<keyword evidence="4" id="KW-1185">Reference proteome</keyword>
<dbReference type="Proteomes" id="UP000016536">
    <property type="component" value="Unassembled WGS sequence"/>
</dbReference>
<dbReference type="HOGENOM" id="CLU_854265_0_0_11"/>
<evidence type="ECO:0000313" key="4">
    <source>
        <dbReference type="Proteomes" id="UP000016536"/>
    </source>
</evidence>
<accession>U1RYB1</accession>
<proteinExistence type="predicted"/>
<dbReference type="AlphaFoldDB" id="U1RYB1"/>
<gene>
    <name evidence="3" type="ORF">HMPREF1979_01161</name>
</gene>
<name>U1RYB1_9ACTO</name>
<keyword evidence="2" id="KW-0812">Transmembrane</keyword>
<keyword evidence="2" id="KW-1133">Transmembrane helix</keyword>
<evidence type="ECO:0000256" key="1">
    <source>
        <dbReference type="SAM" id="MobiDB-lite"/>
    </source>
</evidence>
<feature type="compositionally biased region" description="Polar residues" evidence="1">
    <location>
        <begin position="274"/>
        <end position="292"/>
    </location>
</feature>
<comment type="caution">
    <text evidence="3">The sequence shown here is derived from an EMBL/GenBank/DDBJ whole genome shotgun (WGS) entry which is preliminary data.</text>
</comment>
<dbReference type="EMBL" id="AWSE01000053">
    <property type="protein sequence ID" value="ERH24658.1"/>
    <property type="molecule type" value="Genomic_DNA"/>
</dbReference>
<evidence type="ECO:0000313" key="3">
    <source>
        <dbReference type="EMBL" id="ERH24658.1"/>
    </source>
</evidence>